<dbReference type="InterPro" id="IPR011006">
    <property type="entry name" value="CheY-like_superfamily"/>
</dbReference>
<proteinExistence type="predicted"/>
<evidence type="ECO:0000259" key="3">
    <source>
        <dbReference type="PROSITE" id="PS50110"/>
    </source>
</evidence>
<dbReference type="PANTHER" id="PTHR48111:SF58">
    <property type="entry name" value="TORCAD OPERON TRANSCRIPTIONAL REGULATORY PROTEIN TORR"/>
    <property type="match status" value="1"/>
</dbReference>
<evidence type="ECO:0000256" key="2">
    <source>
        <dbReference type="PROSITE-ProRule" id="PRU00169"/>
    </source>
</evidence>
<comment type="caution">
    <text evidence="4">The sequence shown here is derived from an EMBL/GenBank/DDBJ whole genome shotgun (WGS) entry which is preliminary data.</text>
</comment>
<dbReference type="GO" id="GO:0000156">
    <property type="term" value="F:phosphorelay response regulator activity"/>
    <property type="evidence" value="ECO:0007669"/>
    <property type="project" value="TreeGrafter"/>
</dbReference>
<name>A0A178M744_9PROT</name>
<feature type="domain" description="Response regulatory" evidence="3">
    <location>
        <begin position="20"/>
        <end position="133"/>
    </location>
</feature>
<dbReference type="PANTHER" id="PTHR48111">
    <property type="entry name" value="REGULATOR OF RPOS"/>
    <property type="match status" value="1"/>
</dbReference>
<dbReference type="STRING" id="1437059.A6A05_17830"/>
<keyword evidence="2" id="KW-0597">Phosphoprotein</keyword>
<reference evidence="4 5" key="1">
    <citation type="submission" date="2016-04" db="EMBL/GenBank/DDBJ databases">
        <title>Draft genome sequence of freshwater magnetotactic bacteria Magnetospirillum marisnigri SP-1 and Magnetospirillum moscoviense BB-1.</title>
        <authorList>
            <person name="Koziaeva V."/>
            <person name="Dziuba M.V."/>
            <person name="Ivanov T.M."/>
            <person name="Kuznetsov B."/>
            <person name="Grouzdev D.S."/>
        </authorList>
    </citation>
    <scope>NUCLEOTIDE SEQUENCE [LARGE SCALE GENOMIC DNA]</scope>
    <source>
        <strain evidence="4 5">BB-1</strain>
    </source>
</reference>
<dbReference type="Proteomes" id="UP000078543">
    <property type="component" value="Unassembled WGS sequence"/>
</dbReference>
<feature type="modified residue" description="4-aspartylphosphate" evidence="2">
    <location>
        <position position="69"/>
    </location>
</feature>
<keyword evidence="1" id="KW-0238">DNA-binding</keyword>
<dbReference type="AlphaFoldDB" id="A0A178M744"/>
<dbReference type="GO" id="GO:0006355">
    <property type="term" value="P:regulation of DNA-templated transcription"/>
    <property type="evidence" value="ECO:0007669"/>
    <property type="project" value="TreeGrafter"/>
</dbReference>
<dbReference type="InterPro" id="IPR039420">
    <property type="entry name" value="WalR-like"/>
</dbReference>
<dbReference type="PROSITE" id="PS50110">
    <property type="entry name" value="RESPONSE_REGULATORY"/>
    <property type="match status" value="1"/>
</dbReference>
<evidence type="ECO:0000256" key="1">
    <source>
        <dbReference type="ARBA" id="ARBA00023125"/>
    </source>
</evidence>
<evidence type="ECO:0000313" key="5">
    <source>
        <dbReference type="Proteomes" id="UP000078543"/>
    </source>
</evidence>
<protein>
    <recommendedName>
        <fullName evidence="3">Response regulatory domain-containing protein</fullName>
    </recommendedName>
</protein>
<dbReference type="GO" id="GO:0032993">
    <property type="term" value="C:protein-DNA complex"/>
    <property type="evidence" value="ECO:0007669"/>
    <property type="project" value="TreeGrafter"/>
</dbReference>
<dbReference type="Pfam" id="PF00072">
    <property type="entry name" value="Response_reg"/>
    <property type="match status" value="1"/>
</dbReference>
<dbReference type="Gene3D" id="3.40.50.2300">
    <property type="match status" value="1"/>
</dbReference>
<dbReference type="EMBL" id="LWQU01000204">
    <property type="protein sequence ID" value="OAN43868.1"/>
    <property type="molecule type" value="Genomic_DNA"/>
</dbReference>
<organism evidence="4 5">
    <name type="scientific">Magnetospirillum moscoviense</name>
    <dbReference type="NCBI Taxonomy" id="1437059"/>
    <lineage>
        <taxon>Bacteria</taxon>
        <taxon>Pseudomonadati</taxon>
        <taxon>Pseudomonadota</taxon>
        <taxon>Alphaproteobacteria</taxon>
        <taxon>Rhodospirillales</taxon>
        <taxon>Rhodospirillaceae</taxon>
        <taxon>Magnetospirillum</taxon>
    </lineage>
</organism>
<accession>A0A178M744</accession>
<sequence length="204" mass="21993">MPLPPVLAARKVQPMTSPVHVIVVDDEAEIRAVLTATLEREGYRVTACADGEAFWRAVAADQPDIVLLDLKLPGENGFSIARRLRGQSNAGIIIVSGMGDVVDKVVGLEVGADDFVTKPFDGRELVARIHSVLRRKVEAPGATPVEKRIAELAEKLELVSGQIAEVGVEAHHIEEIVEKAAAVKSPKSVGGVTWQPQGEDWRKD</sequence>
<dbReference type="InterPro" id="IPR001789">
    <property type="entry name" value="Sig_transdc_resp-reg_receiver"/>
</dbReference>
<keyword evidence="5" id="KW-1185">Reference proteome</keyword>
<evidence type="ECO:0000313" key="4">
    <source>
        <dbReference type="EMBL" id="OAN43868.1"/>
    </source>
</evidence>
<dbReference type="GO" id="GO:0005829">
    <property type="term" value="C:cytosol"/>
    <property type="evidence" value="ECO:0007669"/>
    <property type="project" value="TreeGrafter"/>
</dbReference>
<gene>
    <name evidence="4" type="ORF">A6A05_17830</name>
</gene>
<dbReference type="SUPFAM" id="SSF52172">
    <property type="entry name" value="CheY-like"/>
    <property type="match status" value="1"/>
</dbReference>
<dbReference type="GO" id="GO:0000976">
    <property type="term" value="F:transcription cis-regulatory region binding"/>
    <property type="evidence" value="ECO:0007669"/>
    <property type="project" value="TreeGrafter"/>
</dbReference>
<dbReference type="SMART" id="SM00448">
    <property type="entry name" value="REC"/>
    <property type="match status" value="1"/>
</dbReference>